<evidence type="ECO:0000256" key="1">
    <source>
        <dbReference type="PROSITE-ProRule" id="PRU00409"/>
    </source>
</evidence>
<gene>
    <name evidence="3" type="ORF">J3U87_17845</name>
</gene>
<dbReference type="InterPro" id="IPR011761">
    <property type="entry name" value="ATP-grasp"/>
</dbReference>
<organism evidence="3 4">
    <name type="scientific">Sulfidibacter corallicola</name>
    <dbReference type="NCBI Taxonomy" id="2818388"/>
    <lineage>
        <taxon>Bacteria</taxon>
        <taxon>Pseudomonadati</taxon>
        <taxon>Acidobacteriota</taxon>
        <taxon>Holophagae</taxon>
        <taxon>Acanthopleuribacterales</taxon>
        <taxon>Acanthopleuribacteraceae</taxon>
        <taxon>Sulfidibacter</taxon>
    </lineage>
</organism>
<dbReference type="InterPro" id="IPR013815">
    <property type="entry name" value="ATP_grasp_subdomain_1"/>
</dbReference>
<feature type="domain" description="ATP-grasp" evidence="2">
    <location>
        <begin position="122"/>
        <end position="296"/>
    </location>
</feature>
<proteinExistence type="predicted"/>
<dbReference type="AlphaFoldDB" id="A0A8A4TYH5"/>
<evidence type="ECO:0000259" key="2">
    <source>
        <dbReference type="PROSITE" id="PS50975"/>
    </source>
</evidence>
<dbReference type="Proteomes" id="UP000663929">
    <property type="component" value="Chromosome"/>
</dbReference>
<dbReference type="EMBL" id="CP071793">
    <property type="protein sequence ID" value="QTD54311.1"/>
    <property type="molecule type" value="Genomic_DNA"/>
</dbReference>
<evidence type="ECO:0000313" key="4">
    <source>
        <dbReference type="Proteomes" id="UP000663929"/>
    </source>
</evidence>
<keyword evidence="1" id="KW-0067">ATP-binding</keyword>
<dbReference type="Gene3D" id="3.30.1490.20">
    <property type="entry name" value="ATP-grasp fold, A domain"/>
    <property type="match status" value="1"/>
</dbReference>
<dbReference type="PROSITE" id="PS50975">
    <property type="entry name" value="ATP_GRASP"/>
    <property type="match status" value="1"/>
</dbReference>
<dbReference type="NCBIfam" id="NF009402">
    <property type="entry name" value="PRK12767.1-1"/>
    <property type="match status" value="1"/>
</dbReference>
<dbReference type="KEGG" id="scor:J3U87_17845"/>
<dbReference type="Pfam" id="PF15632">
    <property type="entry name" value="ATPgrasp_Ter"/>
    <property type="match status" value="1"/>
</dbReference>
<dbReference type="SUPFAM" id="SSF56059">
    <property type="entry name" value="Glutathione synthetase ATP-binding domain-like"/>
    <property type="match status" value="1"/>
</dbReference>
<name>A0A8A4TYH5_SULCO</name>
<dbReference type="Gene3D" id="3.30.470.20">
    <property type="entry name" value="ATP-grasp fold, B domain"/>
    <property type="match status" value="1"/>
</dbReference>
<reference evidence="3" key="1">
    <citation type="submission" date="2021-03" db="EMBL/GenBank/DDBJ databases">
        <title>Acanthopleuribacteraceae sp. M133.</title>
        <authorList>
            <person name="Wang G."/>
        </authorList>
    </citation>
    <scope>NUCLEOTIDE SEQUENCE</scope>
    <source>
        <strain evidence="3">M133</strain>
    </source>
</reference>
<dbReference type="GO" id="GO:0005524">
    <property type="term" value="F:ATP binding"/>
    <property type="evidence" value="ECO:0007669"/>
    <property type="project" value="UniProtKB-UniRule"/>
</dbReference>
<keyword evidence="1" id="KW-0547">Nucleotide-binding</keyword>
<evidence type="ECO:0000313" key="3">
    <source>
        <dbReference type="EMBL" id="QTD54311.1"/>
    </source>
</evidence>
<dbReference type="Gene3D" id="3.40.50.20">
    <property type="match status" value="1"/>
</dbReference>
<dbReference type="RefSeq" id="WP_237384407.1">
    <property type="nucleotide sequence ID" value="NZ_CP071793.1"/>
</dbReference>
<sequence length="328" mass="36896">MALRNRIAITGVSGNVAQGIIKGLRQAPSPYYLVGLDYSETCAGYFLVDAWERMPPVRSLEYVPCMIEVLRRFEIDLLLLGIDSEISVISGRCGEIERETGCKVVISEQSLIVACTDKLETARLFEQLYLPFLKTLECPVSVDEVLSFVELPVIVKPRRGHGSKGLLMIDRPNDLRQCAELRDPSYCVQAYVEGREYTAGLLFDEQHGLRDYICFERRLVDGTTMDATVVDLPGVNRFIEDFGARFPGTGPVNLQFRLDADGIPRVFEINPRFSGTTGLRVACGFNGPLRIAEHFLKGRPIERAEVEPVRVYRIFSELVVPQERVDDE</sequence>
<protein>
    <submittedName>
        <fullName evidence="3">ATP-grasp domain-containing protein</fullName>
    </submittedName>
</protein>
<dbReference type="GO" id="GO:0046872">
    <property type="term" value="F:metal ion binding"/>
    <property type="evidence" value="ECO:0007669"/>
    <property type="project" value="InterPro"/>
</dbReference>
<keyword evidence="4" id="KW-1185">Reference proteome</keyword>
<accession>A0A8A4TYH5</accession>